<feature type="region of interest" description="Disordered" evidence="1">
    <location>
        <begin position="1"/>
        <end position="20"/>
    </location>
</feature>
<dbReference type="Proteomes" id="UP000655225">
    <property type="component" value="Unassembled WGS sequence"/>
</dbReference>
<dbReference type="AlphaFoldDB" id="A0A834YPA3"/>
<reference evidence="2 3" key="1">
    <citation type="submission" date="2020-04" db="EMBL/GenBank/DDBJ databases">
        <title>Plant Genome Project.</title>
        <authorList>
            <person name="Zhang R.-G."/>
        </authorList>
    </citation>
    <scope>NUCLEOTIDE SEQUENCE [LARGE SCALE GENOMIC DNA]</scope>
    <source>
        <strain evidence="2">YNK0</strain>
        <tissue evidence="2">Leaf</tissue>
    </source>
</reference>
<dbReference type="EMBL" id="JABCRI010000018">
    <property type="protein sequence ID" value="KAF8389677.1"/>
    <property type="molecule type" value="Genomic_DNA"/>
</dbReference>
<organism evidence="2 3">
    <name type="scientific">Tetracentron sinense</name>
    <name type="common">Spur-leaf</name>
    <dbReference type="NCBI Taxonomy" id="13715"/>
    <lineage>
        <taxon>Eukaryota</taxon>
        <taxon>Viridiplantae</taxon>
        <taxon>Streptophyta</taxon>
        <taxon>Embryophyta</taxon>
        <taxon>Tracheophyta</taxon>
        <taxon>Spermatophyta</taxon>
        <taxon>Magnoliopsida</taxon>
        <taxon>Trochodendrales</taxon>
        <taxon>Trochodendraceae</taxon>
        <taxon>Tetracentron</taxon>
    </lineage>
</organism>
<evidence type="ECO:0000313" key="3">
    <source>
        <dbReference type="Proteomes" id="UP000655225"/>
    </source>
</evidence>
<comment type="caution">
    <text evidence="2">The sequence shown here is derived from an EMBL/GenBank/DDBJ whole genome shotgun (WGS) entry which is preliminary data.</text>
</comment>
<feature type="compositionally biased region" description="Basic residues" evidence="1">
    <location>
        <begin position="90"/>
        <end position="99"/>
    </location>
</feature>
<name>A0A834YPA3_TETSI</name>
<proteinExistence type="predicted"/>
<feature type="region of interest" description="Disordered" evidence="1">
    <location>
        <begin position="64"/>
        <end position="105"/>
    </location>
</feature>
<evidence type="ECO:0000313" key="2">
    <source>
        <dbReference type="EMBL" id="KAF8389677.1"/>
    </source>
</evidence>
<dbReference type="OrthoDB" id="9946389at2759"/>
<sequence length="289" mass="31917">MDKDERYGATGTSAHTATYPPCMSLANKGINIVEKVGHKTIHKVTGGIQASVKVLDTESRLKHDLLKGTRDKPSLTAKTLTRKNPEGKRTSHPPAKKQLSKPANPNPRALIIDFISGEKKIGCHSKTFTPIVINHHIVLRQLAIVAGHCQESPGGSYIPAMVKIEDQPRYRTRKGRIAQNVMAAVGFDLKFTYVLAGWEGSARDPKVLKAAVRDAPTKLLIPTACCTLHNFISTEDPTDLLEDEHCDDEEDLESNNAIVMEDISGLDTNDAWTTKRDELAIQMWNEYNS</sequence>
<evidence type="ECO:0000256" key="1">
    <source>
        <dbReference type="SAM" id="MobiDB-lite"/>
    </source>
</evidence>
<accession>A0A834YPA3</accession>
<keyword evidence="3" id="KW-1185">Reference proteome</keyword>
<gene>
    <name evidence="2" type="ORF">HHK36_024196</name>
</gene>
<protein>
    <submittedName>
        <fullName evidence="2">Uncharacterized protein</fullName>
    </submittedName>
</protein>
<feature type="compositionally biased region" description="Basic and acidic residues" evidence="1">
    <location>
        <begin position="64"/>
        <end position="73"/>
    </location>
</feature>